<dbReference type="EMBL" id="KQ964655">
    <property type="protein sequence ID" value="KXN67162.1"/>
    <property type="molecule type" value="Genomic_DNA"/>
</dbReference>
<dbReference type="GO" id="GO:0005634">
    <property type="term" value="C:nucleus"/>
    <property type="evidence" value="ECO:0007669"/>
    <property type="project" value="UniProtKB-SubCell"/>
</dbReference>
<dbReference type="Gene3D" id="1.10.10.60">
    <property type="entry name" value="Homeodomain-like"/>
    <property type="match status" value="1"/>
</dbReference>
<evidence type="ECO:0000256" key="3">
    <source>
        <dbReference type="ARBA" id="ARBA00023242"/>
    </source>
</evidence>
<dbReference type="OrthoDB" id="10056939at2759"/>
<dbReference type="OMA" id="SNWMINV"/>
<feature type="domain" description="Homeobox" evidence="5">
    <location>
        <begin position="1"/>
        <end position="60"/>
    </location>
</feature>
<dbReference type="GO" id="GO:0006355">
    <property type="term" value="P:regulation of DNA-templated transcription"/>
    <property type="evidence" value="ECO:0007669"/>
    <property type="project" value="InterPro"/>
</dbReference>
<evidence type="ECO:0000256" key="1">
    <source>
        <dbReference type="ARBA" id="ARBA00023125"/>
    </source>
</evidence>
<evidence type="ECO:0000259" key="5">
    <source>
        <dbReference type="PROSITE" id="PS50071"/>
    </source>
</evidence>
<dbReference type="PANTHER" id="PTHR11850">
    <property type="entry name" value="HOMEOBOX PROTEIN TRANSCRIPTION FACTORS"/>
    <property type="match status" value="1"/>
</dbReference>
<proteinExistence type="predicted"/>
<name>A0A137NWP9_CONC2</name>
<dbReference type="InterPro" id="IPR050224">
    <property type="entry name" value="TALE_homeobox"/>
</dbReference>
<keyword evidence="3 4" id="KW-0539">Nucleus</keyword>
<keyword evidence="7" id="KW-1185">Reference proteome</keyword>
<reference evidence="6 7" key="1">
    <citation type="journal article" date="2015" name="Genome Biol. Evol.">
        <title>Phylogenomic analyses indicate that early fungi evolved digesting cell walls of algal ancestors of land plants.</title>
        <authorList>
            <person name="Chang Y."/>
            <person name="Wang S."/>
            <person name="Sekimoto S."/>
            <person name="Aerts A.L."/>
            <person name="Choi C."/>
            <person name="Clum A."/>
            <person name="LaButti K.M."/>
            <person name="Lindquist E.A."/>
            <person name="Yee Ngan C."/>
            <person name="Ohm R.A."/>
            <person name="Salamov A.A."/>
            <person name="Grigoriev I.V."/>
            <person name="Spatafora J.W."/>
            <person name="Berbee M.L."/>
        </authorList>
    </citation>
    <scope>NUCLEOTIDE SEQUENCE [LARGE SCALE GENOMIC DNA]</scope>
    <source>
        <strain evidence="6 7">NRRL 28638</strain>
    </source>
</reference>
<comment type="subcellular location">
    <subcellularLocation>
        <location evidence="4">Nucleus</location>
    </subcellularLocation>
</comment>
<dbReference type="AlphaFoldDB" id="A0A137NWP9"/>
<protein>
    <submittedName>
        <fullName evidence="6">Homeobox protein Pknox1</fullName>
    </submittedName>
</protein>
<evidence type="ECO:0000256" key="2">
    <source>
        <dbReference type="ARBA" id="ARBA00023155"/>
    </source>
</evidence>
<dbReference type="GO" id="GO:0003677">
    <property type="term" value="F:DNA binding"/>
    <property type="evidence" value="ECO:0007669"/>
    <property type="project" value="UniProtKB-UniRule"/>
</dbReference>
<keyword evidence="2 4" id="KW-0371">Homeobox</keyword>
<evidence type="ECO:0000313" key="6">
    <source>
        <dbReference type="EMBL" id="KXN67162.1"/>
    </source>
</evidence>
<feature type="non-terminal residue" evidence="6">
    <location>
        <position position="1"/>
    </location>
</feature>
<dbReference type="InterPro" id="IPR001356">
    <property type="entry name" value="HD"/>
</dbReference>
<dbReference type="Proteomes" id="UP000070444">
    <property type="component" value="Unassembled WGS sequence"/>
</dbReference>
<dbReference type="Pfam" id="PF05920">
    <property type="entry name" value="Homeobox_KN"/>
    <property type="match status" value="1"/>
</dbReference>
<dbReference type="STRING" id="796925.A0A137NWP9"/>
<dbReference type="InterPro" id="IPR008422">
    <property type="entry name" value="KN_HD"/>
</dbReference>
<sequence>GKKMRLNFSKHTTQILKDWLFTNLAHPFPTEQQKLNLSMLTGLSIEQINNWFINGRRRLL</sequence>
<dbReference type="SUPFAM" id="SSF46689">
    <property type="entry name" value="Homeodomain-like"/>
    <property type="match status" value="1"/>
</dbReference>
<keyword evidence="1 4" id="KW-0238">DNA-binding</keyword>
<feature type="non-terminal residue" evidence="6">
    <location>
        <position position="60"/>
    </location>
</feature>
<dbReference type="CDD" id="cd00086">
    <property type="entry name" value="homeodomain"/>
    <property type="match status" value="1"/>
</dbReference>
<dbReference type="SMART" id="SM00389">
    <property type="entry name" value="HOX"/>
    <property type="match status" value="1"/>
</dbReference>
<evidence type="ECO:0000256" key="4">
    <source>
        <dbReference type="PROSITE-ProRule" id="PRU00108"/>
    </source>
</evidence>
<accession>A0A137NWP9</accession>
<gene>
    <name evidence="6" type="ORF">CONCODRAFT_23118</name>
</gene>
<dbReference type="InterPro" id="IPR009057">
    <property type="entry name" value="Homeodomain-like_sf"/>
</dbReference>
<organism evidence="6 7">
    <name type="scientific">Conidiobolus coronatus (strain ATCC 28846 / CBS 209.66 / NRRL 28638)</name>
    <name type="common">Delacroixia coronata</name>
    <dbReference type="NCBI Taxonomy" id="796925"/>
    <lineage>
        <taxon>Eukaryota</taxon>
        <taxon>Fungi</taxon>
        <taxon>Fungi incertae sedis</taxon>
        <taxon>Zoopagomycota</taxon>
        <taxon>Entomophthoromycotina</taxon>
        <taxon>Entomophthoromycetes</taxon>
        <taxon>Entomophthorales</taxon>
        <taxon>Ancylistaceae</taxon>
        <taxon>Conidiobolus</taxon>
    </lineage>
</organism>
<dbReference type="PROSITE" id="PS50071">
    <property type="entry name" value="HOMEOBOX_2"/>
    <property type="match status" value="1"/>
</dbReference>
<evidence type="ECO:0000313" key="7">
    <source>
        <dbReference type="Proteomes" id="UP000070444"/>
    </source>
</evidence>